<comment type="caution">
    <text evidence="2">The sequence shown here is derived from an EMBL/GenBank/DDBJ whole genome shotgun (WGS) entry which is preliminary data.</text>
</comment>
<feature type="region of interest" description="Disordered" evidence="1">
    <location>
        <begin position="477"/>
        <end position="496"/>
    </location>
</feature>
<dbReference type="Gene3D" id="3.40.50.720">
    <property type="entry name" value="NAD(P)-binding Rossmann-like Domain"/>
    <property type="match status" value="1"/>
</dbReference>
<dbReference type="Pfam" id="PF11951">
    <property type="entry name" value="Fungal_trans_2"/>
    <property type="match status" value="1"/>
</dbReference>
<dbReference type="Pfam" id="PF00106">
    <property type="entry name" value="adh_short"/>
    <property type="match status" value="1"/>
</dbReference>
<dbReference type="PANTHER" id="PTHR38791">
    <property type="entry name" value="ZN(II)2CYS6 TRANSCRIPTION FACTOR (EUROFUNG)-RELATED-RELATED"/>
    <property type="match status" value="1"/>
</dbReference>
<proteinExistence type="predicted"/>
<dbReference type="InterPro" id="IPR036291">
    <property type="entry name" value="NAD(P)-bd_dom_sf"/>
</dbReference>
<dbReference type="Proteomes" id="UP000288859">
    <property type="component" value="Unassembled WGS sequence"/>
</dbReference>
<dbReference type="EMBL" id="NAJM01000037">
    <property type="protein sequence ID" value="RVX68516.1"/>
    <property type="molecule type" value="Genomic_DNA"/>
</dbReference>
<dbReference type="InterPro" id="IPR002347">
    <property type="entry name" value="SDR_fam"/>
</dbReference>
<dbReference type="PRINTS" id="PR00081">
    <property type="entry name" value="GDHRDH"/>
</dbReference>
<evidence type="ECO:0000313" key="3">
    <source>
        <dbReference type="Proteomes" id="UP000288859"/>
    </source>
</evidence>
<dbReference type="OrthoDB" id="7289984at2759"/>
<evidence type="ECO:0000313" key="2">
    <source>
        <dbReference type="EMBL" id="RVX68516.1"/>
    </source>
</evidence>
<dbReference type="SUPFAM" id="SSF51735">
    <property type="entry name" value="NAD(P)-binding Rossmann-fold domains"/>
    <property type="match status" value="1"/>
</dbReference>
<dbReference type="InterPro" id="IPR021858">
    <property type="entry name" value="Fun_TF"/>
</dbReference>
<gene>
    <name evidence="2" type="ORF">B0A52_07940</name>
</gene>
<organism evidence="2 3">
    <name type="scientific">Exophiala mesophila</name>
    <name type="common">Black yeast-like fungus</name>
    <dbReference type="NCBI Taxonomy" id="212818"/>
    <lineage>
        <taxon>Eukaryota</taxon>
        <taxon>Fungi</taxon>
        <taxon>Dikarya</taxon>
        <taxon>Ascomycota</taxon>
        <taxon>Pezizomycotina</taxon>
        <taxon>Eurotiomycetes</taxon>
        <taxon>Chaetothyriomycetidae</taxon>
        <taxon>Chaetothyriales</taxon>
        <taxon>Herpotrichiellaceae</taxon>
        <taxon>Exophiala</taxon>
    </lineage>
</organism>
<dbReference type="VEuPathDB" id="FungiDB:PV10_02255"/>
<accession>A0A438MXP7</accession>
<evidence type="ECO:0000256" key="1">
    <source>
        <dbReference type="SAM" id="MobiDB-lite"/>
    </source>
</evidence>
<dbReference type="InterPro" id="IPR053175">
    <property type="entry name" value="DHMBA_Reg_Transcription_Factor"/>
</dbReference>
<dbReference type="PANTHER" id="PTHR38791:SF12">
    <property type="entry name" value="TRANSCRIPTION FACTOR DOMAIN-CONTAINING PROTEIN-RELATED"/>
    <property type="match status" value="1"/>
</dbReference>
<reference evidence="2 3" key="1">
    <citation type="submission" date="2017-03" db="EMBL/GenBank/DDBJ databases">
        <title>Genomes of endolithic fungi from Antarctica.</title>
        <authorList>
            <person name="Coleine C."/>
            <person name="Masonjones S."/>
            <person name="Stajich J.E."/>
        </authorList>
    </citation>
    <scope>NUCLEOTIDE SEQUENCE [LARGE SCALE GENOMIC DNA]</scope>
    <source>
        <strain evidence="2 3">CCFEE 6314</strain>
    </source>
</reference>
<dbReference type="AlphaFoldDB" id="A0A438MXP7"/>
<protein>
    <submittedName>
        <fullName evidence="2">Uncharacterized protein</fullName>
    </submittedName>
</protein>
<dbReference type="VEuPathDB" id="FungiDB:PV10_02253"/>
<sequence length="904" mass="98843">MSRCTSFGFIENLSANSKDEVFALIRSRATAGPLEKLAAGRRNVHIIVTDIADPQKLAEAAAEVAKVTAGSLDVLILNASSPGPDTGALSPTAFHGKEEALENEINENVRTNVISNVFVVNAFLDLIRNGKEKKISFITSPSGDVEFTRITGLSTLLGYSVSKAGLNMLATKYAVELAPEGIKTVALSPGWVDTDSARAVTGDPEVRKFMLNAFYKIDKDVKGPISVDESVALQLKVIQDLNQENSGKSLTHRGNSDDVLPARLVMRLPQSLQAELGQIYGSAVKAIQYPWGSDDRNAINSAYNDTMRILIIVVLALAGVEFLSVCLLKDLDLRILDKSRDYAGMVIGKTKAPQTDGTRANVEVELERRYTRRDEPQQPEPQLRFLIVTPNVSQVRNEAYRSFKMREPRLVTKPDLNASVVLGLQEDQRLNHPRVDCTQIRSTALIELQNGHFPASRESSTVSDDTQELALVLIQRATKSPSNPSAKPSPSPTLQTLSSPWDELAIPLFINLFASSSSSSHGQSILSFLPNLIRQSSPDSALLLAVHAAADANASGKLTDHKAIYQARRKHLLALDAVQRALQDPQSASQDDTLCSLFILTLFEYISGDTVSSHGSHIGGYEALLDLRCRAGDPRTQDYSLFLSILTQILIKYLRMQTVPRPRTVQIIDALYGNDAGTLSVKLKLRVTQFNHHAENNLRVAQSLLQEADISTLVTLVHVGEMLDDDINDWPSGSIDESKYAYSKSDLGLSGWSGPFHIYHNLAVANEWNMLRSARLMLLMSLVKCCLGLIGMNRSESEALALLQRCKIKIAETLDDTVASFPYSLGRGDMKHAMPTAGIATSGFALLWPTGLILRCPFSTPAHKAVAAEVLEYIGGGLGLQRALDLKEAWLRGNVTTTRMRSQP</sequence>
<name>A0A438MXP7_EXOME</name>